<reference evidence="3 4" key="1">
    <citation type="submission" date="2016-06" db="EMBL/GenBank/DDBJ databases">
        <title>Living apart together: crosstalk between the core and supernumerary genomes in a fungal plant pathogen.</title>
        <authorList>
            <person name="Vanheule A."/>
            <person name="Audenaert K."/>
            <person name="Warris S."/>
            <person name="Van De Geest H."/>
            <person name="Schijlen E."/>
            <person name="Hofte M."/>
            <person name="De Saeger S."/>
            <person name="Haesaert G."/>
            <person name="Waalwijk C."/>
            <person name="Van Der Lee T."/>
        </authorList>
    </citation>
    <scope>NUCLEOTIDE SEQUENCE [LARGE SCALE GENOMIC DNA]</scope>
    <source>
        <strain evidence="3 4">2516</strain>
    </source>
</reference>
<keyword evidence="4" id="KW-1185">Reference proteome</keyword>
<dbReference type="Pfam" id="PF15508">
    <property type="entry name" value="NAAA-beta"/>
    <property type="match status" value="1"/>
</dbReference>
<dbReference type="EMBL" id="LYXU01000003">
    <property type="protein sequence ID" value="OBS21609.1"/>
    <property type="molecule type" value="Genomic_DNA"/>
</dbReference>
<dbReference type="PANTHER" id="PTHR28583">
    <property type="entry name" value="ACID AMIDASE"/>
    <property type="match status" value="1"/>
</dbReference>
<name>A0A1B8AM15_FUSPO</name>
<evidence type="ECO:0000313" key="4">
    <source>
        <dbReference type="Proteomes" id="UP000091967"/>
    </source>
</evidence>
<accession>A0A1B8AM15</accession>
<dbReference type="GO" id="GO:0017040">
    <property type="term" value="F:N-acylsphingosine amidohydrolase activity"/>
    <property type="evidence" value="ECO:0007669"/>
    <property type="project" value="UniProtKB-EC"/>
</dbReference>
<proteinExistence type="predicted"/>
<evidence type="ECO:0000256" key="1">
    <source>
        <dbReference type="ARBA" id="ARBA00011891"/>
    </source>
</evidence>
<organism evidence="3 4">
    <name type="scientific">Fusarium poae</name>
    <dbReference type="NCBI Taxonomy" id="36050"/>
    <lineage>
        <taxon>Eukaryota</taxon>
        <taxon>Fungi</taxon>
        <taxon>Dikarya</taxon>
        <taxon>Ascomycota</taxon>
        <taxon>Pezizomycotina</taxon>
        <taxon>Sordariomycetes</taxon>
        <taxon>Hypocreomycetidae</taxon>
        <taxon>Hypocreales</taxon>
        <taxon>Nectriaceae</taxon>
        <taxon>Fusarium</taxon>
    </lineage>
</organism>
<dbReference type="EC" id="3.5.1.23" evidence="1"/>
<dbReference type="Gene3D" id="3.60.60.10">
    <property type="entry name" value="Penicillin V Acylase, Chain A"/>
    <property type="match status" value="1"/>
</dbReference>
<dbReference type="OMA" id="MHILVAF"/>
<comment type="caution">
    <text evidence="3">The sequence shown here is derived from an EMBL/GenBank/DDBJ whole genome shotgun (WGS) entry which is preliminary data.</text>
</comment>
<gene>
    <name evidence="3" type="ORF">FPOA_07945</name>
</gene>
<protein>
    <recommendedName>
        <fullName evidence="1">ceramidase</fullName>
        <ecNumber evidence="1">3.5.1.23</ecNumber>
    </recommendedName>
</protein>
<dbReference type="AlphaFoldDB" id="A0A1B8AM15"/>
<feature type="domain" description="Acid ceramidase N-terminal" evidence="2">
    <location>
        <begin position="6"/>
        <end position="68"/>
    </location>
</feature>
<sequence>MPEAANIPKFSVNLSQPPEDRYNHIIPHFQQSIDSCNLSGLYWILLMDLAGSSIGNHLANVSRFILRRVHSKEETAELAGISKGMGMPLHILVAFNVLLDLLLGCTSGGVRTLDSPISKGRTRMLHFRTLDWGMESLRHIVVELDFVRHVGGPVIATTITYLGYVGVLTGVRKGLSMSLNFRPCHARETVRQRLSFRWNQAMVVLGYRQSISSALRNILLDESAEVDIEIESPRHSTDTAAQGVSDEYVQKVLNRLSTSESTAAYLILCQPERVFLVEKDHKTANMCESDTFLTACNHDIKHEDDPSLLREAAAELEQADDALGMADLVGLSVDRKRHLEGLWREKTSACKRRYRQERDAVTQRDVIKFMEDDEIRNEETHYAVIMDPKDGKVIWRKKYEVEESSSD</sequence>
<dbReference type="InterPro" id="IPR029130">
    <property type="entry name" value="Acid_ceramidase_N"/>
</dbReference>
<dbReference type="Proteomes" id="UP000091967">
    <property type="component" value="Unassembled WGS sequence"/>
</dbReference>
<evidence type="ECO:0000259" key="2">
    <source>
        <dbReference type="Pfam" id="PF15508"/>
    </source>
</evidence>
<dbReference type="STRING" id="36050.A0A1B8AM15"/>
<dbReference type="PANTHER" id="PTHR28583:SF1">
    <property type="entry name" value="ACID CERAMIDASE"/>
    <property type="match status" value="1"/>
</dbReference>
<evidence type="ECO:0000313" key="3">
    <source>
        <dbReference type="EMBL" id="OBS21609.1"/>
    </source>
</evidence>